<dbReference type="PROSITE" id="PS51469">
    <property type="entry name" value="SUN"/>
    <property type="match status" value="1"/>
</dbReference>
<dbReference type="GO" id="GO:0034993">
    <property type="term" value="C:meiotic nuclear membrane microtubule tethering complex"/>
    <property type="evidence" value="ECO:0007669"/>
    <property type="project" value="TreeGrafter"/>
</dbReference>
<dbReference type="Pfam" id="PF07738">
    <property type="entry name" value="Sad1_UNC"/>
    <property type="match status" value="1"/>
</dbReference>
<dbReference type="PANTHER" id="PTHR12911">
    <property type="entry name" value="SAD1/UNC-84-LIKE PROTEIN-RELATED"/>
    <property type="match status" value="1"/>
</dbReference>
<proteinExistence type="predicted"/>
<dbReference type="AlphaFoldDB" id="A0A8J4PKX0"/>
<evidence type="ECO:0000256" key="2">
    <source>
        <dbReference type="ARBA" id="ARBA00022692"/>
    </source>
</evidence>
<organism evidence="7 8">
    <name type="scientific">Aptenodytes patagonicus</name>
    <name type="common">King penguin</name>
    <dbReference type="NCBI Taxonomy" id="9234"/>
    <lineage>
        <taxon>Eukaryota</taxon>
        <taxon>Metazoa</taxon>
        <taxon>Chordata</taxon>
        <taxon>Craniata</taxon>
        <taxon>Vertebrata</taxon>
        <taxon>Euteleostomi</taxon>
        <taxon>Archelosauria</taxon>
        <taxon>Archosauria</taxon>
        <taxon>Dinosauria</taxon>
        <taxon>Saurischia</taxon>
        <taxon>Theropoda</taxon>
        <taxon>Coelurosauria</taxon>
        <taxon>Aves</taxon>
        <taxon>Neognathae</taxon>
        <taxon>Neoaves</taxon>
        <taxon>Aequornithes</taxon>
        <taxon>Sphenisciformes</taxon>
        <taxon>Spheniscidae</taxon>
        <taxon>Aptenodytes</taxon>
    </lineage>
</organism>
<sequence length="147" mass="16309">ISPGYCWPFQASRSQVVFRLPTQVRPTAITVQHPLKKSSALGDISSAPRDFTVSVSLCQALGAGTWCWGKAGVDEEREEEILLGTFSYDTEKEPTQTFPLQNELPRAFQFIRLVIQSNWGKSGYTCIYRVQVHGKITGMNAIGQARG</sequence>
<keyword evidence="8" id="KW-1185">Reference proteome</keyword>
<dbReference type="GO" id="GO:0043495">
    <property type="term" value="F:protein-membrane adaptor activity"/>
    <property type="evidence" value="ECO:0007669"/>
    <property type="project" value="TreeGrafter"/>
</dbReference>
<keyword evidence="2" id="KW-0812">Transmembrane</keyword>
<evidence type="ECO:0000256" key="3">
    <source>
        <dbReference type="ARBA" id="ARBA00022989"/>
    </source>
</evidence>
<gene>
    <name evidence="7" type="primary">Spag4_0</name>
    <name evidence="6" type="synonym">Spag4_2</name>
    <name evidence="7" type="ORF">FQA23_0003909</name>
    <name evidence="6" type="ORF">FQA23_0010418</name>
</gene>
<name>A0A8J4PKX0_APTPA</name>
<keyword evidence="4" id="KW-0472">Membrane</keyword>
<dbReference type="EMBL" id="VULM01013871">
    <property type="protein sequence ID" value="KAF1651159.1"/>
    <property type="molecule type" value="Genomic_DNA"/>
</dbReference>
<dbReference type="GO" id="GO:0005637">
    <property type="term" value="C:nuclear inner membrane"/>
    <property type="evidence" value="ECO:0007669"/>
    <property type="project" value="UniProtKB-SubCell"/>
</dbReference>
<evidence type="ECO:0000259" key="5">
    <source>
        <dbReference type="PROSITE" id="PS51469"/>
    </source>
</evidence>
<feature type="domain" description="SUN" evidence="5">
    <location>
        <begin position="1"/>
        <end position="137"/>
    </location>
</feature>
<feature type="non-terminal residue" evidence="7">
    <location>
        <position position="147"/>
    </location>
</feature>
<reference evidence="7" key="1">
    <citation type="journal article" date="2019" name="Gigascience">
        <title>High-coverage genomes to elucidate the evolution of penguins.</title>
        <authorList>
            <person name="Pan H."/>
            <person name="Cole T.L."/>
            <person name="Bi X."/>
            <person name="Fang M."/>
            <person name="Zhou C."/>
            <person name="Yang Z."/>
            <person name="Ksepka D.T."/>
            <person name="Hart T."/>
            <person name="Bouzat J.L."/>
            <person name="Argilla L.S."/>
            <person name="Bertelsen M.F."/>
            <person name="Boersma P.D."/>
            <person name="Bost C.A."/>
            <person name="Cherel Y."/>
            <person name="Dann P."/>
            <person name="Fiddaman S.R."/>
            <person name="Howard P."/>
            <person name="Labuschagne K."/>
            <person name="Mattern T."/>
            <person name="Miller G."/>
            <person name="Parker P."/>
            <person name="Phillips R.A."/>
            <person name="Quillfeldt P."/>
            <person name="Ryan P.G."/>
            <person name="Taylor H."/>
            <person name="Thompson D.R."/>
            <person name="Young M.J."/>
            <person name="Ellegaard M.R."/>
            <person name="Gilbert M.T.P."/>
            <person name="Sinding M.S."/>
            <person name="Pacheco G."/>
            <person name="Shepherd L.D."/>
            <person name="Tennyson A.J.D."/>
            <person name="Grosser S."/>
            <person name="Kay E."/>
            <person name="Nupen L.J."/>
            <person name="Ellenberg U."/>
            <person name="Houston D.M."/>
            <person name="Reeve A.H."/>
            <person name="Johnson K."/>
            <person name="Masello J.F."/>
            <person name="Stracke T."/>
            <person name="McKinlay B."/>
            <person name="Borboroglu P.G."/>
            <person name="Zhang D.X."/>
            <person name="Zhang G."/>
        </authorList>
    </citation>
    <scope>NUCLEOTIDE SEQUENCE</scope>
    <source>
        <strain evidence="7">KP FORT 001</strain>
    </source>
</reference>
<comment type="subcellular location">
    <subcellularLocation>
        <location evidence="1">Nucleus inner membrane</location>
    </subcellularLocation>
</comment>
<dbReference type="PANTHER" id="PTHR12911:SF24">
    <property type="entry name" value="SUN DOMAIN-CONTAINING PROTEIN 3"/>
    <property type="match status" value="1"/>
</dbReference>
<evidence type="ECO:0000256" key="4">
    <source>
        <dbReference type="ARBA" id="ARBA00023136"/>
    </source>
</evidence>
<evidence type="ECO:0000313" key="6">
    <source>
        <dbReference type="EMBL" id="KAF1651159.1"/>
    </source>
</evidence>
<dbReference type="Gene3D" id="2.60.120.260">
    <property type="entry name" value="Galactose-binding domain-like"/>
    <property type="match status" value="1"/>
</dbReference>
<accession>A0A8J4PKX0</accession>
<comment type="caution">
    <text evidence="7">The sequence shown here is derived from an EMBL/GenBank/DDBJ whole genome shotgun (WGS) entry which is preliminary data.</text>
</comment>
<dbReference type="EMBL" id="VULM01000036">
    <property type="protein sequence ID" value="KAF1669083.1"/>
    <property type="molecule type" value="Genomic_DNA"/>
</dbReference>
<evidence type="ECO:0000256" key="1">
    <source>
        <dbReference type="ARBA" id="ARBA00004540"/>
    </source>
</evidence>
<dbReference type="InterPro" id="IPR045119">
    <property type="entry name" value="SUN1-5"/>
</dbReference>
<dbReference type="InterPro" id="IPR012919">
    <property type="entry name" value="SUN_dom"/>
</dbReference>
<keyword evidence="3" id="KW-1133">Transmembrane helix</keyword>
<dbReference type="Proteomes" id="UP000751161">
    <property type="component" value="Unassembled WGS sequence"/>
</dbReference>
<evidence type="ECO:0000313" key="7">
    <source>
        <dbReference type="EMBL" id="KAF1669083.1"/>
    </source>
</evidence>
<evidence type="ECO:0000313" key="8">
    <source>
        <dbReference type="Proteomes" id="UP000751161"/>
    </source>
</evidence>
<protein>
    <submittedName>
        <fullName evidence="7">Sperm-associated antigen 4 protein</fullName>
    </submittedName>
</protein>
<feature type="non-terminal residue" evidence="7">
    <location>
        <position position="1"/>
    </location>
</feature>